<dbReference type="Proteomes" id="UP001055879">
    <property type="component" value="Linkage Group LG11"/>
</dbReference>
<comment type="caution">
    <text evidence="1">The sequence shown here is derived from an EMBL/GenBank/DDBJ whole genome shotgun (WGS) entry which is preliminary data.</text>
</comment>
<gene>
    <name evidence="1" type="ORF">L6452_32236</name>
</gene>
<reference evidence="1 2" key="2">
    <citation type="journal article" date="2022" name="Mol. Ecol. Resour.">
        <title>The genomes of chicory, endive, great burdock and yacon provide insights into Asteraceae paleo-polyploidization history and plant inulin production.</title>
        <authorList>
            <person name="Fan W."/>
            <person name="Wang S."/>
            <person name="Wang H."/>
            <person name="Wang A."/>
            <person name="Jiang F."/>
            <person name="Liu H."/>
            <person name="Zhao H."/>
            <person name="Xu D."/>
            <person name="Zhang Y."/>
        </authorList>
    </citation>
    <scope>NUCLEOTIDE SEQUENCE [LARGE SCALE GENOMIC DNA]</scope>
    <source>
        <strain evidence="2">cv. Niubang</strain>
    </source>
</reference>
<evidence type="ECO:0000313" key="2">
    <source>
        <dbReference type="Proteomes" id="UP001055879"/>
    </source>
</evidence>
<dbReference type="EMBL" id="CM042057">
    <property type="protein sequence ID" value="KAI3692421.1"/>
    <property type="molecule type" value="Genomic_DNA"/>
</dbReference>
<protein>
    <submittedName>
        <fullName evidence="1">Uncharacterized protein</fullName>
    </submittedName>
</protein>
<sequence length="93" mass="10719">MYNETQSDPTHFNGTLHHIYHIPLYQPIKAGKEAFYMLFRREISHTPIKPKVFPIKTISPKCTFLVLSLSSQLFKVGPFFALSLPPPTRFAEL</sequence>
<keyword evidence="2" id="KW-1185">Reference proteome</keyword>
<proteinExistence type="predicted"/>
<reference evidence="2" key="1">
    <citation type="journal article" date="2022" name="Mol. Ecol. Resour.">
        <title>The genomes of chicory, endive, great burdock and yacon provide insights into Asteraceae palaeo-polyploidization history and plant inulin production.</title>
        <authorList>
            <person name="Fan W."/>
            <person name="Wang S."/>
            <person name="Wang H."/>
            <person name="Wang A."/>
            <person name="Jiang F."/>
            <person name="Liu H."/>
            <person name="Zhao H."/>
            <person name="Xu D."/>
            <person name="Zhang Y."/>
        </authorList>
    </citation>
    <scope>NUCLEOTIDE SEQUENCE [LARGE SCALE GENOMIC DNA]</scope>
    <source>
        <strain evidence="2">cv. Niubang</strain>
    </source>
</reference>
<accession>A0ACB8Z3Z9</accession>
<evidence type="ECO:0000313" key="1">
    <source>
        <dbReference type="EMBL" id="KAI3692421.1"/>
    </source>
</evidence>
<organism evidence="1 2">
    <name type="scientific">Arctium lappa</name>
    <name type="common">Greater burdock</name>
    <name type="synonym">Lappa major</name>
    <dbReference type="NCBI Taxonomy" id="4217"/>
    <lineage>
        <taxon>Eukaryota</taxon>
        <taxon>Viridiplantae</taxon>
        <taxon>Streptophyta</taxon>
        <taxon>Embryophyta</taxon>
        <taxon>Tracheophyta</taxon>
        <taxon>Spermatophyta</taxon>
        <taxon>Magnoliopsida</taxon>
        <taxon>eudicotyledons</taxon>
        <taxon>Gunneridae</taxon>
        <taxon>Pentapetalae</taxon>
        <taxon>asterids</taxon>
        <taxon>campanulids</taxon>
        <taxon>Asterales</taxon>
        <taxon>Asteraceae</taxon>
        <taxon>Carduoideae</taxon>
        <taxon>Cardueae</taxon>
        <taxon>Arctiinae</taxon>
        <taxon>Arctium</taxon>
    </lineage>
</organism>
<name>A0ACB8Z3Z9_ARCLA</name>